<feature type="region of interest" description="Disordered" evidence="1">
    <location>
        <begin position="251"/>
        <end position="297"/>
    </location>
</feature>
<dbReference type="PANTHER" id="PTHR38730">
    <property type="entry name" value="SLL7028 PROTEIN"/>
    <property type="match status" value="1"/>
</dbReference>
<evidence type="ECO:0000259" key="2">
    <source>
        <dbReference type="Pfam" id="PF09967"/>
    </source>
</evidence>
<gene>
    <name evidence="4" type="ORF">UFOVP1290_469</name>
</gene>
<dbReference type="PANTHER" id="PTHR38730:SF1">
    <property type="entry name" value="SLL7028 PROTEIN"/>
    <property type="match status" value="1"/>
</dbReference>
<dbReference type="EMBL" id="LR797252">
    <property type="protein sequence ID" value="CAB4196949.1"/>
    <property type="molecule type" value="Genomic_DNA"/>
</dbReference>
<name>A0A6J5RIX3_9CAUD</name>
<evidence type="ECO:0000313" key="4">
    <source>
        <dbReference type="EMBL" id="CAB4196949.1"/>
    </source>
</evidence>
<proteinExistence type="predicted"/>
<evidence type="ECO:0000256" key="1">
    <source>
        <dbReference type="SAM" id="MobiDB-lite"/>
    </source>
</evidence>
<feature type="compositionally biased region" description="Basic and acidic residues" evidence="1">
    <location>
        <begin position="190"/>
        <end position="209"/>
    </location>
</feature>
<reference evidence="4" key="1">
    <citation type="submission" date="2020-05" db="EMBL/GenBank/DDBJ databases">
        <authorList>
            <person name="Chiriac C."/>
            <person name="Salcher M."/>
            <person name="Ghai R."/>
            <person name="Kavagutti S V."/>
        </authorList>
    </citation>
    <scope>NUCLEOTIDE SEQUENCE</scope>
</reference>
<dbReference type="Pfam" id="PF13203">
    <property type="entry name" value="DUF2201_N"/>
    <property type="match status" value="1"/>
</dbReference>
<feature type="region of interest" description="Disordered" evidence="1">
    <location>
        <begin position="169"/>
        <end position="209"/>
    </location>
</feature>
<feature type="domain" description="VWA-like" evidence="2">
    <location>
        <begin position="438"/>
        <end position="564"/>
    </location>
</feature>
<feature type="domain" description="Putative metallopeptidase" evidence="3">
    <location>
        <begin position="46"/>
        <end position="414"/>
    </location>
</feature>
<protein>
    <submittedName>
        <fullName evidence="4">VWA-like domain containing protein</fullName>
    </submittedName>
</protein>
<sequence>MNFSRIIGKIDPELVDKAAEKLSQVFLELGTRYNNEHVGTGMGGDPLIFGLMYPVEHICTTNIPTAATDGKRYYWNPKFVLKQSRIGLRIICGHEAWHAIYMHPQRRGSRLPKLWNIAVDYIVNGTVMDDFKARKMNPSDMFNKHLGKFMTLEQYASLLKDPFSPVKGFEDLNPTPENTAAPSIDLPSPTEDRDLTPQEQQELEKKEKNVKFYFADPDLEEEMRRPEKIYDYLYSLLPKCPKCGSVGMYKLPNKNKDKNKGKDKDKDKGKSKDKDKDKGKDKQEGKDKSDQDHNHGGDQPCDCDCPCGSDGDQPGDGQGDQPGQCCGGCGGGIDIFGLGGTVDDHLDTSETEEKLAKRISDAMEAARKMAGHVPAALEDELGKLTAPKVSWQDIIRTRLLKARAGNGRNDWTRFRSRPMFTGLLVPKRKNYYAHFGCLLDTSGSMSKDDMAFGLSQLCALDERSEGTIIPADAQIYWDKATKVKKAVPDEIMKVKIFGRGGTKYAEFFTDYEKNIGKCDFLIVITDGFLLDTDLAEMKHPGIDTIWLITSGSAFTPPFGRAFDLRS</sequence>
<dbReference type="InterPro" id="IPR025154">
    <property type="entry name" value="Put_metallopeptidase_dom"/>
</dbReference>
<dbReference type="InterPro" id="IPR018698">
    <property type="entry name" value="VWA-like_dom"/>
</dbReference>
<organism evidence="4">
    <name type="scientific">uncultured Caudovirales phage</name>
    <dbReference type="NCBI Taxonomy" id="2100421"/>
    <lineage>
        <taxon>Viruses</taxon>
        <taxon>Duplodnaviria</taxon>
        <taxon>Heunggongvirae</taxon>
        <taxon>Uroviricota</taxon>
        <taxon>Caudoviricetes</taxon>
        <taxon>Peduoviridae</taxon>
        <taxon>Maltschvirus</taxon>
        <taxon>Maltschvirus maltsch</taxon>
    </lineage>
</organism>
<dbReference type="Pfam" id="PF09967">
    <property type="entry name" value="DUF2201"/>
    <property type="match status" value="1"/>
</dbReference>
<feature type="compositionally biased region" description="Basic and acidic residues" evidence="1">
    <location>
        <begin position="254"/>
        <end position="296"/>
    </location>
</feature>
<evidence type="ECO:0000259" key="3">
    <source>
        <dbReference type="Pfam" id="PF13203"/>
    </source>
</evidence>
<accession>A0A6J5RIX3</accession>